<dbReference type="AlphaFoldDB" id="A0A2Z5JMU9"/>
<name>A0A2Z5JMU9_STRAR</name>
<accession>A0A2Z5JMU9</accession>
<protein>
    <recommendedName>
        <fullName evidence="6">Oligopeptide/dipeptide ABC transporter C-terminal domain-containing protein</fullName>
    </recommendedName>
</protein>
<dbReference type="InterPro" id="IPR013563">
    <property type="entry name" value="Oligopep_ABC_C"/>
</dbReference>
<dbReference type="KEGG" id="sata:C5746_37075"/>
<dbReference type="Proteomes" id="UP000252698">
    <property type="component" value="Chromosome"/>
</dbReference>
<feature type="domain" description="Oligopeptide/dipeptide ABC transporter C-terminal" evidence="6">
    <location>
        <begin position="58"/>
        <end position="90"/>
    </location>
</feature>
<gene>
    <name evidence="7" type="ORF">C5746_37075</name>
</gene>
<keyword evidence="3" id="KW-0547">Nucleotide-binding</keyword>
<proteinExistence type="inferred from homology"/>
<organism evidence="7 8">
    <name type="scientific">Streptomyces atratus</name>
    <dbReference type="NCBI Taxonomy" id="1893"/>
    <lineage>
        <taxon>Bacteria</taxon>
        <taxon>Bacillati</taxon>
        <taxon>Actinomycetota</taxon>
        <taxon>Actinomycetes</taxon>
        <taxon>Kitasatosporales</taxon>
        <taxon>Streptomycetaceae</taxon>
        <taxon>Streptomyces</taxon>
    </lineage>
</organism>
<evidence type="ECO:0000256" key="4">
    <source>
        <dbReference type="ARBA" id="ARBA00022840"/>
    </source>
</evidence>
<dbReference type="GO" id="GO:0015833">
    <property type="term" value="P:peptide transport"/>
    <property type="evidence" value="ECO:0007669"/>
    <property type="project" value="InterPro"/>
</dbReference>
<dbReference type="SUPFAM" id="SSF52540">
    <property type="entry name" value="P-loop containing nucleoside triphosphate hydrolases"/>
    <property type="match status" value="1"/>
</dbReference>
<evidence type="ECO:0000256" key="2">
    <source>
        <dbReference type="ARBA" id="ARBA00022448"/>
    </source>
</evidence>
<dbReference type="PANTHER" id="PTHR43776">
    <property type="entry name" value="TRANSPORT ATP-BINDING PROTEIN"/>
    <property type="match status" value="1"/>
</dbReference>
<dbReference type="PANTHER" id="PTHR43776:SF7">
    <property type="entry name" value="D,D-DIPEPTIDE TRANSPORT ATP-BINDING PROTEIN DDPF-RELATED"/>
    <property type="match status" value="1"/>
</dbReference>
<dbReference type="Pfam" id="PF08352">
    <property type="entry name" value="oligo_HPY"/>
    <property type="match status" value="1"/>
</dbReference>
<dbReference type="EMBL" id="CP027306">
    <property type="protein sequence ID" value="AXE81628.1"/>
    <property type="molecule type" value="Genomic_DNA"/>
</dbReference>
<evidence type="ECO:0000256" key="3">
    <source>
        <dbReference type="ARBA" id="ARBA00022741"/>
    </source>
</evidence>
<dbReference type="GO" id="GO:0005524">
    <property type="term" value="F:ATP binding"/>
    <property type="evidence" value="ECO:0007669"/>
    <property type="project" value="UniProtKB-KW"/>
</dbReference>
<evidence type="ECO:0000256" key="5">
    <source>
        <dbReference type="SAM" id="MobiDB-lite"/>
    </source>
</evidence>
<keyword evidence="2" id="KW-0813">Transport</keyword>
<reference evidence="7 8" key="1">
    <citation type="journal article" date="2018" name="Front. Microbiol.">
        <title>Genome Sequencing of Streptomyces atratus SCSIOZH16 and Activation Production of Nocardamine via Metabolic Engineering.</title>
        <authorList>
            <person name="Li Y."/>
            <person name="Zhang C."/>
            <person name="Liu C."/>
            <person name="Ju J."/>
            <person name="Ma J."/>
        </authorList>
    </citation>
    <scope>NUCLEOTIDE SEQUENCE [LARGE SCALE GENOMIC DNA]</scope>
    <source>
        <strain evidence="7 8">SCSIO_ZH16</strain>
    </source>
</reference>
<dbReference type="Gene3D" id="3.40.50.300">
    <property type="entry name" value="P-loop containing nucleotide triphosphate hydrolases"/>
    <property type="match status" value="1"/>
</dbReference>
<sequence length="117" mass="12285">MCDEPVPALDAAGRAQILDLLDDVQQRLGTALLLLSHDLSAVRRISDRVLVMRNAQVVEEGTAEEVFDAPRHPYSKSLLAAVVTVGTDAAPPGELLETGGPGPMRPGTPPAGAARPR</sequence>
<feature type="region of interest" description="Disordered" evidence="5">
    <location>
        <begin position="90"/>
        <end position="117"/>
    </location>
</feature>
<dbReference type="InterPro" id="IPR050319">
    <property type="entry name" value="ABC_transp_ATP-bind"/>
</dbReference>
<evidence type="ECO:0000313" key="7">
    <source>
        <dbReference type="EMBL" id="AXE81628.1"/>
    </source>
</evidence>
<keyword evidence="4" id="KW-0067">ATP-binding</keyword>
<comment type="similarity">
    <text evidence="1">Belongs to the ABC transporter superfamily.</text>
</comment>
<evidence type="ECO:0000259" key="6">
    <source>
        <dbReference type="Pfam" id="PF08352"/>
    </source>
</evidence>
<evidence type="ECO:0000256" key="1">
    <source>
        <dbReference type="ARBA" id="ARBA00005417"/>
    </source>
</evidence>
<evidence type="ECO:0000313" key="8">
    <source>
        <dbReference type="Proteomes" id="UP000252698"/>
    </source>
</evidence>
<dbReference type="InterPro" id="IPR027417">
    <property type="entry name" value="P-loop_NTPase"/>
</dbReference>